<proteinExistence type="predicted"/>
<dbReference type="InterPro" id="IPR003425">
    <property type="entry name" value="CCB3/YggT"/>
</dbReference>
<keyword evidence="1" id="KW-0812">Transmembrane</keyword>
<sequence length="96" mass="10991">MNFVLYGVLWLLSLYHFVLLARVVLDFVQIFARSWEPKGFVLIAANLVYRLTDPPLRFLGRFIPPIRLGMISLDVGFLVLFVGLLILQRIVIFGIG</sequence>
<dbReference type="Pfam" id="PF02325">
    <property type="entry name" value="CCB3_YggT"/>
    <property type="match status" value="1"/>
</dbReference>
<reference evidence="2 3" key="1">
    <citation type="submission" date="2023-07" db="EMBL/GenBank/DDBJ databases">
        <title>Sequencing the genomes of 1000 actinobacteria strains.</title>
        <authorList>
            <person name="Klenk H.-P."/>
        </authorList>
    </citation>
    <scope>NUCLEOTIDE SEQUENCE [LARGE SCALE GENOMIC DNA]</scope>
    <source>
        <strain evidence="2 3">DSM 15539</strain>
    </source>
</reference>
<evidence type="ECO:0000313" key="2">
    <source>
        <dbReference type="EMBL" id="MDR6938997.1"/>
    </source>
</evidence>
<keyword evidence="1" id="KW-1133">Transmembrane helix</keyword>
<gene>
    <name evidence="2" type="ORF">J2S36_000540</name>
</gene>
<dbReference type="EMBL" id="JAVDUJ010000001">
    <property type="protein sequence ID" value="MDR6938997.1"/>
    <property type="molecule type" value="Genomic_DNA"/>
</dbReference>
<keyword evidence="3" id="KW-1185">Reference proteome</keyword>
<evidence type="ECO:0000256" key="1">
    <source>
        <dbReference type="SAM" id="Phobius"/>
    </source>
</evidence>
<protein>
    <submittedName>
        <fullName evidence="2">YggT family protein</fullName>
    </submittedName>
</protein>
<comment type="caution">
    <text evidence="2">The sequence shown here is derived from an EMBL/GenBank/DDBJ whole genome shotgun (WGS) entry which is preliminary data.</text>
</comment>
<feature type="transmembrane region" description="Helical" evidence="1">
    <location>
        <begin position="6"/>
        <end position="25"/>
    </location>
</feature>
<name>A0ABU1T0W5_9ACTO</name>
<evidence type="ECO:0000313" key="3">
    <source>
        <dbReference type="Proteomes" id="UP001266099"/>
    </source>
</evidence>
<organism evidence="2 3">
    <name type="scientific">Arcanobacterium hippocoleae</name>
    <dbReference type="NCBI Taxonomy" id="149017"/>
    <lineage>
        <taxon>Bacteria</taxon>
        <taxon>Bacillati</taxon>
        <taxon>Actinomycetota</taxon>
        <taxon>Actinomycetes</taxon>
        <taxon>Actinomycetales</taxon>
        <taxon>Actinomycetaceae</taxon>
        <taxon>Arcanobacterium</taxon>
    </lineage>
</organism>
<keyword evidence="1" id="KW-0472">Membrane</keyword>
<feature type="transmembrane region" description="Helical" evidence="1">
    <location>
        <begin position="71"/>
        <end position="95"/>
    </location>
</feature>
<accession>A0ABU1T0W5</accession>
<dbReference type="Proteomes" id="UP001266099">
    <property type="component" value="Unassembled WGS sequence"/>
</dbReference>